<organism evidence="2">
    <name type="scientific">viral metagenome</name>
    <dbReference type="NCBI Taxonomy" id="1070528"/>
    <lineage>
        <taxon>unclassified sequences</taxon>
        <taxon>metagenomes</taxon>
        <taxon>organismal metagenomes</taxon>
    </lineage>
</organism>
<keyword evidence="1" id="KW-0175">Coiled coil</keyword>
<accession>A0A6C0AG67</accession>
<evidence type="ECO:0000313" key="2">
    <source>
        <dbReference type="EMBL" id="QHS78784.1"/>
    </source>
</evidence>
<sequence length="311" mass="36078">MKEVESSSNNSATKAFANSIVKKHDSNSLLLSRKSKNLLKFEKNKKQKEKEKQISKNKNNIVIGNQELLDHIELLKSQLENAGLRPISEITSYEDGKSNLIKALEACIVDDSFFNLQEVDKWDDFIKNHPKYIEEQVQKNKLWVEDAMERGKDAIEEQKKYIPENIFDNASVVNLQNKGLSLNLATRIMRNRALWLIRMDVKDIANVHIADLKFKYSFTGLDIIELRALYACLPDKFEHDPKNEKENWKNSLIQSLKDIENQEKNGTLPKRLIRNSAYNNTNETQNIKVLKFQNPIANSNLFSEICKRRID</sequence>
<proteinExistence type="predicted"/>
<protein>
    <submittedName>
        <fullName evidence="2">Uncharacterized protein</fullName>
    </submittedName>
</protein>
<feature type="coiled-coil region" evidence="1">
    <location>
        <begin position="31"/>
        <end position="85"/>
    </location>
</feature>
<evidence type="ECO:0000256" key="1">
    <source>
        <dbReference type="SAM" id="Coils"/>
    </source>
</evidence>
<name>A0A6C0AG67_9ZZZZ</name>
<dbReference type="EMBL" id="MN740604">
    <property type="protein sequence ID" value="QHS78784.1"/>
    <property type="molecule type" value="Genomic_DNA"/>
</dbReference>
<reference evidence="2" key="1">
    <citation type="journal article" date="2020" name="Nature">
        <title>Giant virus diversity and host interactions through global metagenomics.</title>
        <authorList>
            <person name="Schulz F."/>
            <person name="Roux S."/>
            <person name="Paez-Espino D."/>
            <person name="Jungbluth S."/>
            <person name="Walsh D.A."/>
            <person name="Denef V.J."/>
            <person name="McMahon K.D."/>
            <person name="Konstantinidis K.T."/>
            <person name="Eloe-Fadrosh E.A."/>
            <person name="Kyrpides N.C."/>
            <person name="Woyke T."/>
        </authorList>
    </citation>
    <scope>NUCLEOTIDE SEQUENCE</scope>
    <source>
        <strain evidence="2">GVMAG-S-1024976-23</strain>
    </source>
</reference>
<dbReference type="AlphaFoldDB" id="A0A6C0AG67"/>